<keyword evidence="4" id="KW-1185">Reference proteome</keyword>
<dbReference type="AlphaFoldDB" id="A0A927AU88"/>
<evidence type="ECO:0000259" key="2">
    <source>
        <dbReference type="Pfam" id="PF13649"/>
    </source>
</evidence>
<dbReference type="EMBL" id="JACWZY010000019">
    <property type="protein sequence ID" value="MBD2703032.1"/>
    <property type="molecule type" value="Genomic_DNA"/>
</dbReference>
<name>A0A927AU88_9BACT</name>
<dbReference type="CDD" id="cd02440">
    <property type="entry name" value="AdoMet_MTases"/>
    <property type="match status" value="1"/>
</dbReference>
<proteinExistence type="predicted"/>
<dbReference type="RefSeq" id="WP_190888882.1">
    <property type="nucleotide sequence ID" value="NZ_JACWZY010000019.1"/>
</dbReference>
<keyword evidence="3" id="KW-0489">Methyltransferase</keyword>
<dbReference type="Pfam" id="PF13649">
    <property type="entry name" value="Methyltransf_25"/>
    <property type="match status" value="1"/>
</dbReference>
<protein>
    <submittedName>
        <fullName evidence="3">Class I SAM-dependent methyltransferase</fullName>
    </submittedName>
</protein>
<comment type="caution">
    <text evidence="3">The sequence shown here is derived from an EMBL/GenBank/DDBJ whole genome shotgun (WGS) entry which is preliminary data.</text>
</comment>
<dbReference type="SUPFAM" id="SSF53335">
    <property type="entry name" value="S-adenosyl-L-methionine-dependent methyltransferases"/>
    <property type="match status" value="1"/>
</dbReference>
<dbReference type="GO" id="GO:0032259">
    <property type="term" value="P:methylation"/>
    <property type="evidence" value="ECO:0007669"/>
    <property type="project" value="UniProtKB-KW"/>
</dbReference>
<dbReference type="GO" id="GO:0008168">
    <property type="term" value="F:methyltransferase activity"/>
    <property type="evidence" value="ECO:0007669"/>
    <property type="project" value="UniProtKB-KW"/>
</dbReference>
<dbReference type="InterPro" id="IPR029063">
    <property type="entry name" value="SAM-dependent_MTases_sf"/>
</dbReference>
<sequence length="204" mass="22759">MNDFGIGVAYEAIADWFDQNRTKILFEKPYLEILLQHCQSNTSVLDLGCGTGEPIARYLIEQGCYVIGVDNSLNMIAMCRKRFPNMEWIVADMTKVSLPQKFGAVVAWDSFFHLPHDAQRAMFPIFASHTADGGILLFTSGTEQGIAYGEMNGHTVYHASLDSAEYQSLLEANGFDVVIHKINDETCGNRTVWLAQKKGTKTQP</sequence>
<evidence type="ECO:0000313" key="3">
    <source>
        <dbReference type="EMBL" id="MBD2703032.1"/>
    </source>
</evidence>
<dbReference type="InterPro" id="IPR041698">
    <property type="entry name" value="Methyltransf_25"/>
</dbReference>
<organism evidence="3 4">
    <name type="scientific">Spirosoma profusum</name>
    <dbReference type="NCBI Taxonomy" id="2771354"/>
    <lineage>
        <taxon>Bacteria</taxon>
        <taxon>Pseudomonadati</taxon>
        <taxon>Bacteroidota</taxon>
        <taxon>Cytophagia</taxon>
        <taxon>Cytophagales</taxon>
        <taxon>Cytophagaceae</taxon>
        <taxon>Spirosoma</taxon>
    </lineage>
</organism>
<keyword evidence="1" id="KW-0808">Transferase</keyword>
<reference evidence="3" key="1">
    <citation type="submission" date="2020-09" db="EMBL/GenBank/DDBJ databases">
        <authorList>
            <person name="Kim M.K."/>
        </authorList>
    </citation>
    <scope>NUCLEOTIDE SEQUENCE</scope>
    <source>
        <strain evidence="3">BT702</strain>
    </source>
</reference>
<evidence type="ECO:0000313" key="4">
    <source>
        <dbReference type="Proteomes" id="UP000598820"/>
    </source>
</evidence>
<dbReference type="Gene3D" id="3.40.50.150">
    <property type="entry name" value="Vaccinia Virus protein VP39"/>
    <property type="match status" value="1"/>
</dbReference>
<evidence type="ECO:0000256" key="1">
    <source>
        <dbReference type="ARBA" id="ARBA00022679"/>
    </source>
</evidence>
<feature type="domain" description="Methyltransferase" evidence="2">
    <location>
        <begin position="44"/>
        <end position="134"/>
    </location>
</feature>
<gene>
    <name evidence="3" type="ORF">IC229_20465</name>
</gene>
<accession>A0A927AU88</accession>
<dbReference type="PANTHER" id="PTHR43861">
    <property type="entry name" value="TRANS-ACONITATE 2-METHYLTRANSFERASE-RELATED"/>
    <property type="match status" value="1"/>
</dbReference>
<dbReference type="Proteomes" id="UP000598820">
    <property type="component" value="Unassembled WGS sequence"/>
</dbReference>